<dbReference type="Proteomes" id="UP000008553">
    <property type="component" value="Unassembled WGS sequence"/>
</dbReference>
<proteinExistence type="predicted"/>
<keyword evidence="3" id="KW-1185">Reference proteome</keyword>
<evidence type="ECO:0000313" key="2">
    <source>
        <dbReference type="EMBL" id="EAA17285.1"/>
    </source>
</evidence>
<feature type="compositionally biased region" description="Basic and acidic residues" evidence="1">
    <location>
        <begin position="51"/>
        <end position="67"/>
    </location>
</feature>
<evidence type="ECO:0000313" key="3">
    <source>
        <dbReference type="Proteomes" id="UP000008553"/>
    </source>
</evidence>
<reference evidence="2 3" key="1">
    <citation type="journal article" date="2002" name="Nature">
        <title>Genome sequence and comparative analysis of the model rodent malaria parasite Plasmodium yoelii yoelii.</title>
        <authorList>
            <person name="Carlton J.M."/>
            <person name="Angiuoli S.V."/>
            <person name="Suh B.B."/>
            <person name="Kooij T.W."/>
            <person name="Pertea M."/>
            <person name="Silva J.C."/>
            <person name="Ermolaeva M.D."/>
            <person name="Allen J.E."/>
            <person name="Selengut J.D."/>
            <person name="Koo H.L."/>
            <person name="Peterson J.D."/>
            <person name="Pop M."/>
            <person name="Kosack D.S."/>
            <person name="Shumway M.F."/>
            <person name="Bidwell S.L."/>
            <person name="Shallom S.J."/>
            <person name="van Aken S.E."/>
            <person name="Riedmuller S.B."/>
            <person name="Feldblyum T.V."/>
            <person name="Cho J.K."/>
            <person name="Quackenbush J."/>
            <person name="Sedegah M."/>
            <person name="Shoaibi A."/>
            <person name="Cummings L.M."/>
            <person name="Florens L."/>
            <person name="Yates J.R."/>
            <person name="Raine J.D."/>
            <person name="Sinden R.E."/>
            <person name="Harris M.A."/>
            <person name="Cunningham D.A."/>
            <person name="Preiser P.R."/>
            <person name="Bergman L.W."/>
            <person name="Vaidya A.B."/>
            <person name="van Lin L.H."/>
            <person name="Janse C.J."/>
            <person name="Waters A.P."/>
            <person name="Smith H.O."/>
            <person name="White O.R."/>
            <person name="Salzberg S.L."/>
            <person name="Venter J.C."/>
            <person name="Fraser C.M."/>
            <person name="Hoffman S.L."/>
            <person name="Gardner M.J."/>
            <person name="Carucci D.J."/>
        </authorList>
    </citation>
    <scope>NUCLEOTIDE SEQUENCE [LARGE SCALE GENOMIC DNA]</scope>
    <source>
        <strain evidence="2 3">17XNL</strain>
    </source>
</reference>
<dbReference type="EMBL" id="AABL01001667">
    <property type="protein sequence ID" value="EAA17285.1"/>
    <property type="molecule type" value="Genomic_DNA"/>
</dbReference>
<dbReference type="FunCoup" id="Q7RDY5">
    <property type="interactions" value="754"/>
</dbReference>
<gene>
    <name evidence="2" type="ORF">PY05284</name>
</gene>
<organism evidence="2 3">
    <name type="scientific">Plasmodium yoelii yoelii</name>
    <dbReference type="NCBI Taxonomy" id="73239"/>
    <lineage>
        <taxon>Eukaryota</taxon>
        <taxon>Sar</taxon>
        <taxon>Alveolata</taxon>
        <taxon>Apicomplexa</taxon>
        <taxon>Aconoidasida</taxon>
        <taxon>Haemosporida</taxon>
        <taxon>Plasmodiidae</taxon>
        <taxon>Plasmodium</taxon>
        <taxon>Plasmodium (Vinckeia)</taxon>
    </lineage>
</organism>
<protein>
    <submittedName>
        <fullName evidence="2">Uncharacterized protein</fullName>
    </submittedName>
</protein>
<dbReference type="AlphaFoldDB" id="Q7RDY5"/>
<evidence type="ECO:0000256" key="1">
    <source>
        <dbReference type="SAM" id="MobiDB-lite"/>
    </source>
</evidence>
<dbReference type="PaxDb" id="73239-Q7RDY5"/>
<dbReference type="KEGG" id="pyo:PY17X_0604600"/>
<feature type="region of interest" description="Disordered" evidence="1">
    <location>
        <begin position="43"/>
        <end position="104"/>
    </location>
</feature>
<sequence>MEYKMNLEYFEEDDINKLIDSISINYKECNKYDEYIEEELESELENEETVVDNKEGSGKNDVKKEQAKNPIDNIKNAIFQKKNENKHATKNANNLKSRPYHNKNLFTNINVKKKRIKESSDEFSDNDRLSSIKKISNIKKKKMIKK</sequence>
<name>Q7RDY5_PLAYO</name>
<accession>Q7RDY5</accession>
<dbReference type="InParanoid" id="Q7RDY5"/>
<comment type="caution">
    <text evidence="2">The sequence shown here is derived from an EMBL/GenBank/DDBJ whole genome shotgun (WGS) entry which is preliminary data.</text>
</comment>